<evidence type="ECO:0000313" key="8">
    <source>
        <dbReference type="Proteomes" id="UP000581135"/>
    </source>
</evidence>
<comment type="similarity">
    <text evidence="1">Belongs to the leucine-binding protein family.</text>
</comment>
<dbReference type="Pfam" id="PF13458">
    <property type="entry name" value="Peripla_BP_6"/>
    <property type="match status" value="1"/>
</dbReference>
<dbReference type="SUPFAM" id="SSF53822">
    <property type="entry name" value="Periplasmic binding protein-like I"/>
    <property type="match status" value="1"/>
</dbReference>
<dbReference type="RefSeq" id="WP_183415827.1">
    <property type="nucleotide sequence ID" value="NZ_JACHXA010000003.1"/>
</dbReference>
<keyword evidence="4" id="KW-0029">Amino-acid transport</keyword>
<dbReference type="InterPro" id="IPR000709">
    <property type="entry name" value="Leu_Ile_Val-bd"/>
</dbReference>
<evidence type="ECO:0000256" key="1">
    <source>
        <dbReference type="ARBA" id="ARBA00010062"/>
    </source>
</evidence>
<evidence type="ECO:0000259" key="6">
    <source>
        <dbReference type="Pfam" id="PF13458"/>
    </source>
</evidence>
<organism evidence="7 8">
    <name type="scientific">Limibacillus halophilus</name>
    <dbReference type="NCBI Taxonomy" id="1579333"/>
    <lineage>
        <taxon>Bacteria</taxon>
        <taxon>Pseudomonadati</taxon>
        <taxon>Pseudomonadota</taxon>
        <taxon>Alphaproteobacteria</taxon>
        <taxon>Rhodospirillales</taxon>
        <taxon>Rhodovibrionaceae</taxon>
        <taxon>Limibacillus</taxon>
    </lineage>
</organism>
<sequence length="372" mass="39650">MKKILLSTAAAAIFALVAQSANAEIKIATAGPMTGQYASFGEQMQKGAEAAVRDINAAGGILGEQLSLSVGDDRCDPKEAVAVANKFVNDGVVFVAGHFCSGSSIPASAVYNEEGIIQISPASTNPKLTEQGFSNVFRTCGRDDQQGDYAGAWLGRHYIGKKVAFAHDKQAYSKGLADLTLAAFEKAGGKAVLVETVNPGERDYSAFVTKLKAAGIDALYYGGYHTELGLISRQMREQGLNAQILSGDALNTLEFWSITGDAGEGLLFTFAPDPRAKPEAKEIVDRFKAEGYDPEGYTLYTYAAIQAWAAAATAAGSLDNAAIEAKLRELDFSTVIGPLNFNELGDRTTADYTWYEWTKGNYVEVGDVAPKM</sequence>
<proteinExistence type="inferred from homology"/>
<dbReference type="AlphaFoldDB" id="A0A839SR94"/>
<protein>
    <submittedName>
        <fullName evidence="7">Branched-chain amino acid transport system substrate-binding protein</fullName>
    </submittedName>
</protein>
<dbReference type="GO" id="GO:0006865">
    <property type="term" value="P:amino acid transport"/>
    <property type="evidence" value="ECO:0007669"/>
    <property type="project" value="UniProtKB-KW"/>
</dbReference>
<evidence type="ECO:0000256" key="3">
    <source>
        <dbReference type="ARBA" id="ARBA00022729"/>
    </source>
</evidence>
<dbReference type="CDD" id="cd06342">
    <property type="entry name" value="PBP1_ABC_LIVBP-like"/>
    <property type="match status" value="1"/>
</dbReference>
<keyword evidence="2" id="KW-0813">Transport</keyword>
<dbReference type="Proteomes" id="UP000581135">
    <property type="component" value="Unassembled WGS sequence"/>
</dbReference>
<dbReference type="InterPro" id="IPR028082">
    <property type="entry name" value="Peripla_BP_I"/>
</dbReference>
<evidence type="ECO:0000313" key="7">
    <source>
        <dbReference type="EMBL" id="MBB3065012.1"/>
    </source>
</evidence>
<dbReference type="Gene3D" id="3.40.50.2300">
    <property type="match status" value="2"/>
</dbReference>
<evidence type="ECO:0000256" key="2">
    <source>
        <dbReference type="ARBA" id="ARBA00022448"/>
    </source>
</evidence>
<feature type="domain" description="Leucine-binding protein" evidence="6">
    <location>
        <begin position="24"/>
        <end position="360"/>
    </location>
</feature>
<accession>A0A839SR94</accession>
<dbReference type="InterPro" id="IPR028081">
    <property type="entry name" value="Leu-bd"/>
</dbReference>
<feature type="chain" id="PRO_5032627902" evidence="5">
    <location>
        <begin position="24"/>
        <end position="372"/>
    </location>
</feature>
<evidence type="ECO:0000256" key="5">
    <source>
        <dbReference type="SAM" id="SignalP"/>
    </source>
</evidence>
<feature type="signal peptide" evidence="5">
    <location>
        <begin position="1"/>
        <end position="23"/>
    </location>
</feature>
<name>A0A839SR94_9PROT</name>
<comment type="caution">
    <text evidence="7">The sequence shown here is derived from an EMBL/GenBank/DDBJ whole genome shotgun (WGS) entry which is preliminary data.</text>
</comment>
<gene>
    <name evidence="7" type="ORF">FHR98_001291</name>
</gene>
<dbReference type="PRINTS" id="PR00337">
    <property type="entry name" value="LEUILEVALBP"/>
</dbReference>
<dbReference type="EMBL" id="JACHXA010000003">
    <property type="protein sequence ID" value="MBB3065012.1"/>
    <property type="molecule type" value="Genomic_DNA"/>
</dbReference>
<dbReference type="PANTHER" id="PTHR47151:SF2">
    <property type="entry name" value="AMINO ACID BINDING PROTEIN"/>
    <property type="match status" value="1"/>
</dbReference>
<dbReference type="PANTHER" id="PTHR47151">
    <property type="entry name" value="LEU/ILE/VAL-BINDING ABC TRANSPORTER SUBUNIT"/>
    <property type="match status" value="1"/>
</dbReference>
<evidence type="ECO:0000256" key="4">
    <source>
        <dbReference type="ARBA" id="ARBA00022970"/>
    </source>
</evidence>
<keyword evidence="3 5" id="KW-0732">Signal</keyword>
<reference evidence="7 8" key="1">
    <citation type="submission" date="2020-08" db="EMBL/GenBank/DDBJ databases">
        <title>Genomic Encyclopedia of Type Strains, Phase III (KMG-III): the genomes of soil and plant-associated and newly described type strains.</title>
        <authorList>
            <person name="Whitman W."/>
        </authorList>
    </citation>
    <scope>NUCLEOTIDE SEQUENCE [LARGE SCALE GENOMIC DNA]</scope>
    <source>
        <strain evidence="7 8">CECT 8803</strain>
    </source>
</reference>
<keyword evidence="8" id="KW-1185">Reference proteome</keyword>